<keyword evidence="2" id="KW-0812">Transmembrane</keyword>
<evidence type="ECO:0000313" key="4">
    <source>
        <dbReference type="EMBL" id="MCA9385970.1"/>
    </source>
</evidence>
<evidence type="ECO:0000259" key="3">
    <source>
        <dbReference type="Pfam" id="PF11611"/>
    </source>
</evidence>
<reference evidence="4" key="1">
    <citation type="submission" date="2020-04" db="EMBL/GenBank/DDBJ databases">
        <authorList>
            <person name="Zhang T."/>
        </authorList>
    </citation>
    <scope>NUCLEOTIDE SEQUENCE</scope>
    <source>
        <strain evidence="4">HKST-UBA11</strain>
    </source>
</reference>
<dbReference type="EMBL" id="JAGQLH010000062">
    <property type="protein sequence ID" value="MCA9385970.1"/>
    <property type="molecule type" value="Genomic_DNA"/>
</dbReference>
<dbReference type="Gene3D" id="2.60.40.1240">
    <property type="match status" value="1"/>
</dbReference>
<dbReference type="Pfam" id="PF11611">
    <property type="entry name" value="DUF4352"/>
    <property type="match status" value="1"/>
</dbReference>
<dbReference type="Proteomes" id="UP000754563">
    <property type="component" value="Unassembled WGS sequence"/>
</dbReference>
<dbReference type="InterPro" id="IPR029051">
    <property type="entry name" value="DUF4352"/>
</dbReference>
<keyword evidence="2" id="KW-1133">Transmembrane helix</keyword>
<sequence>MHKSGSKKNWLLVLIGIPFLCMLCVICTAIFLMIISANSEPPRTPTSNEIQPTPIVTPNDFYSIGQTTQINGHAITVHAVDNSVALTNDTLQPGIKSYAVEVSITNTENTPFTPTTSHFQLFDEKGYTYIPSTTIPKKPDFISRTLDEGDTVRGWLTFEVQQDSDSYTLTYKPDLVQSEIISFVL</sequence>
<gene>
    <name evidence="4" type="ORF">KC717_04970</name>
</gene>
<dbReference type="InterPro" id="IPR029050">
    <property type="entry name" value="Immunoprotect_excell_Ig-like"/>
</dbReference>
<keyword evidence="1" id="KW-0732">Signal</keyword>
<reference evidence="4" key="2">
    <citation type="journal article" date="2021" name="Microbiome">
        <title>Successional dynamics and alternative stable states in a saline activated sludge microbial community over 9 years.</title>
        <authorList>
            <person name="Wang Y."/>
            <person name="Ye J."/>
            <person name="Ju F."/>
            <person name="Liu L."/>
            <person name="Boyd J.A."/>
            <person name="Deng Y."/>
            <person name="Parks D.H."/>
            <person name="Jiang X."/>
            <person name="Yin X."/>
            <person name="Woodcroft B.J."/>
            <person name="Tyson G.W."/>
            <person name="Hugenholtz P."/>
            <person name="Polz M.F."/>
            <person name="Zhang T."/>
        </authorList>
    </citation>
    <scope>NUCLEOTIDE SEQUENCE</scope>
    <source>
        <strain evidence="4">HKST-UBA11</strain>
    </source>
</reference>
<name>A0A955L8H2_9BACT</name>
<evidence type="ECO:0000256" key="1">
    <source>
        <dbReference type="ARBA" id="ARBA00022729"/>
    </source>
</evidence>
<protein>
    <submittedName>
        <fullName evidence="4">DUF4352 domain-containing protein</fullName>
    </submittedName>
</protein>
<accession>A0A955L8H2</accession>
<evidence type="ECO:0000256" key="2">
    <source>
        <dbReference type="SAM" id="Phobius"/>
    </source>
</evidence>
<dbReference type="AlphaFoldDB" id="A0A955L8H2"/>
<keyword evidence="2" id="KW-0472">Membrane</keyword>
<evidence type="ECO:0000313" key="5">
    <source>
        <dbReference type="Proteomes" id="UP000754563"/>
    </source>
</evidence>
<feature type="domain" description="DUF4352" evidence="3">
    <location>
        <begin position="62"/>
        <end position="176"/>
    </location>
</feature>
<proteinExistence type="predicted"/>
<feature type="transmembrane region" description="Helical" evidence="2">
    <location>
        <begin position="12"/>
        <end position="35"/>
    </location>
</feature>
<organism evidence="4 5">
    <name type="scientific">Candidatus Dojkabacteria bacterium</name>
    <dbReference type="NCBI Taxonomy" id="2099670"/>
    <lineage>
        <taxon>Bacteria</taxon>
        <taxon>Candidatus Dojkabacteria</taxon>
    </lineage>
</organism>
<comment type="caution">
    <text evidence="4">The sequence shown here is derived from an EMBL/GenBank/DDBJ whole genome shotgun (WGS) entry which is preliminary data.</text>
</comment>